<proteinExistence type="predicted"/>
<dbReference type="Proteomes" id="UP000616151">
    <property type="component" value="Unassembled WGS sequence"/>
</dbReference>
<evidence type="ECO:0000313" key="2">
    <source>
        <dbReference type="Proteomes" id="UP000616151"/>
    </source>
</evidence>
<dbReference type="EMBL" id="JAENHL010000008">
    <property type="protein sequence ID" value="MBK1870389.1"/>
    <property type="molecule type" value="Genomic_DNA"/>
</dbReference>
<keyword evidence="2" id="KW-1185">Reference proteome</keyword>
<protein>
    <submittedName>
        <fullName evidence="1">Beta-lactamase family protein</fullName>
    </submittedName>
</protein>
<accession>A0ACC5RCF0</accession>
<gene>
    <name evidence="1" type="ORF">JHL16_28755</name>
</gene>
<sequence>MFTRLQRVIDDAVSNGRIVGIVYLVARDGKVVFASEKGFADREAGKPVRRDTIFRLASVTKPFVAISALAMMDKGLIRLDDPVTRYLPYFTPKLADGPAPAITLRHLITHTSGLSYDYGPDPDFSDGLSDGDFGFEENFTRLAKRPLKFAPGSKWEYSVAIDVLGAVLAKVAGASLDDVVKHHVTGPLGIKDTSFHIADRARLATAYADATPVAQRMPDRVTLGSDENGYFNFAPTRAFNPKAFQSGGAGMVGTADGVLALLEALRKGGAGVLNPETGRAAITNQVGTLDRGVGSEGQRFGFVSAVIDDAKLANTPQSKGSLLWGGVYGNDWFVDIARGISVISMSNTALEGCNGQFTKDTRDALYADLAGAKV</sequence>
<reference evidence="1" key="1">
    <citation type="submission" date="2021-01" db="EMBL/GenBank/DDBJ databases">
        <authorList>
            <person name="Sun Q."/>
        </authorList>
    </citation>
    <scope>NUCLEOTIDE SEQUENCE</scope>
    <source>
        <strain evidence="1">YIM B02566</strain>
    </source>
</reference>
<name>A0ACC5RCF0_9HYPH</name>
<organism evidence="1 2">
    <name type="scientific">Taklimakanibacter albus</name>
    <dbReference type="NCBI Taxonomy" id="2800327"/>
    <lineage>
        <taxon>Bacteria</taxon>
        <taxon>Pseudomonadati</taxon>
        <taxon>Pseudomonadota</taxon>
        <taxon>Alphaproteobacteria</taxon>
        <taxon>Hyphomicrobiales</taxon>
        <taxon>Aestuariivirgaceae</taxon>
        <taxon>Taklimakanibacter</taxon>
    </lineage>
</organism>
<evidence type="ECO:0000313" key="1">
    <source>
        <dbReference type="EMBL" id="MBK1870389.1"/>
    </source>
</evidence>
<comment type="caution">
    <text evidence="1">The sequence shown here is derived from an EMBL/GenBank/DDBJ whole genome shotgun (WGS) entry which is preliminary data.</text>
</comment>